<evidence type="ECO:0000256" key="2">
    <source>
        <dbReference type="ARBA" id="ARBA00011971"/>
    </source>
</evidence>
<dbReference type="Gene3D" id="3.40.50.2020">
    <property type="match status" value="1"/>
</dbReference>
<dbReference type="GO" id="GO:0004588">
    <property type="term" value="F:orotate phosphoribosyltransferase activity"/>
    <property type="evidence" value="ECO:0007669"/>
    <property type="project" value="UniProtKB-EC"/>
</dbReference>
<comment type="similarity">
    <text evidence="6">Belongs to the purine/pyrimidine phosphoribosyltransferase family. PyrE subfamily.</text>
</comment>
<gene>
    <name evidence="6" type="primary">pyrE</name>
    <name evidence="7" type="ORF">GXW71_06265</name>
</gene>
<evidence type="ECO:0000256" key="4">
    <source>
        <dbReference type="ARBA" id="ARBA00022679"/>
    </source>
</evidence>
<dbReference type="InterPro" id="IPR023031">
    <property type="entry name" value="OPRT"/>
</dbReference>
<dbReference type="EMBL" id="JAAGBB010000005">
    <property type="protein sequence ID" value="MBR0663959.1"/>
    <property type="molecule type" value="Genomic_DNA"/>
</dbReference>
<dbReference type="PANTHER" id="PTHR19278">
    <property type="entry name" value="OROTATE PHOSPHORIBOSYLTRANSFERASE"/>
    <property type="match status" value="1"/>
</dbReference>
<dbReference type="RefSeq" id="WP_211851547.1">
    <property type="nucleotide sequence ID" value="NZ_JAAGBB010000005.1"/>
</dbReference>
<protein>
    <recommendedName>
        <fullName evidence="2 6">Orotate phosphoribosyltransferase</fullName>
        <shortName evidence="6">OPRT</shortName>
        <shortName evidence="6">OPRTase</shortName>
        <ecNumber evidence="2 6">2.4.2.10</ecNumber>
    </recommendedName>
</protein>
<proteinExistence type="inferred from homology"/>
<feature type="binding site" evidence="6">
    <location>
        <position position="136"/>
    </location>
    <ligand>
        <name>orotate</name>
        <dbReference type="ChEBI" id="CHEBI:30839"/>
    </ligand>
</feature>
<comment type="caution">
    <text evidence="6">Lacks conserved residue(s) required for the propagation of feature annotation.</text>
</comment>
<comment type="caution">
    <text evidence="7">The sequence shown here is derived from an EMBL/GenBank/DDBJ whole genome shotgun (WGS) entry which is preliminary data.</text>
</comment>
<dbReference type="Proteomes" id="UP001196870">
    <property type="component" value="Unassembled WGS sequence"/>
</dbReference>
<evidence type="ECO:0000256" key="6">
    <source>
        <dbReference type="HAMAP-Rule" id="MF_01208"/>
    </source>
</evidence>
<keyword evidence="5 6" id="KW-0665">Pyrimidine biosynthesis</keyword>
<keyword evidence="6" id="KW-0460">Magnesium</keyword>
<keyword evidence="4 6" id="KW-0808">Transferase</keyword>
<comment type="cofactor">
    <cofactor evidence="6">
        <name>Mg(2+)</name>
        <dbReference type="ChEBI" id="CHEBI:18420"/>
    </cofactor>
</comment>
<reference evidence="8" key="1">
    <citation type="journal article" date="2021" name="Syst. Appl. Microbiol.">
        <title>Roseomonas hellenica sp. nov., isolated from roots of wild-growing Alkanna tinctoria.</title>
        <authorList>
            <person name="Rat A."/>
            <person name="Naranjo H.D."/>
            <person name="Lebbe L."/>
            <person name="Cnockaert M."/>
            <person name="Krigas N."/>
            <person name="Grigoriadou K."/>
            <person name="Maloupa E."/>
            <person name="Willems A."/>
        </authorList>
    </citation>
    <scope>NUCLEOTIDE SEQUENCE [LARGE SCALE GENOMIC DNA]</scope>
    <source>
        <strain evidence="8">LMG 31523</strain>
    </source>
</reference>
<evidence type="ECO:0000256" key="1">
    <source>
        <dbReference type="ARBA" id="ARBA00004889"/>
    </source>
</evidence>
<comment type="pathway">
    <text evidence="1 6">Pyrimidine metabolism; UMP biosynthesis via de novo pathway; UMP from orotate: step 1/2.</text>
</comment>
<comment type="subunit">
    <text evidence="6">Homodimer.</text>
</comment>
<dbReference type="InterPro" id="IPR000836">
    <property type="entry name" value="PRTase_dom"/>
</dbReference>
<evidence type="ECO:0000256" key="3">
    <source>
        <dbReference type="ARBA" id="ARBA00022676"/>
    </source>
</evidence>
<comment type="function">
    <text evidence="6">Catalyzes the transfer of a ribosyl phosphate group from 5-phosphoribose 1-diphosphate to orotate, leading to the formation of orotidine monophosphate (OMP).</text>
</comment>
<dbReference type="HAMAP" id="MF_01208">
    <property type="entry name" value="PyrE"/>
    <property type="match status" value="1"/>
</dbReference>
<dbReference type="CDD" id="cd06223">
    <property type="entry name" value="PRTases_typeI"/>
    <property type="match status" value="1"/>
</dbReference>
<feature type="binding site" description="in other chain" evidence="6">
    <location>
        <position position="107"/>
    </location>
    <ligand>
        <name>5-phospho-alpha-D-ribose 1-diphosphate</name>
        <dbReference type="ChEBI" id="CHEBI:58017"/>
        <note>ligand shared between dimeric partners</note>
    </ligand>
</feature>
<dbReference type="NCBIfam" id="NF001729">
    <property type="entry name" value="PRK00455.1-3"/>
    <property type="match status" value="1"/>
</dbReference>
<dbReference type="SUPFAM" id="SSF53271">
    <property type="entry name" value="PRTase-like"/>
    <property type="match status" value="1"/>
</dbReference>
<evidence type="ECO:0000313" key="7">
    <source>
        <dbReference type="EMBL" id="MBR0663959.1"/>
    </source>
</evidence>
<name>A0ABS5EUJ0_9PROT</name>
<evidence type="ECO:0000313" key="8">
    <source>
        <dbReference type="Proteomes" id="UP001196870"/>
    </source>
</evidence>
<organism evidence="7 8">
    <name type="scientific">Plastoroseomonas hellenica</name>
    <dbReference type="NCBI Taxonomy" id="2687306"/>
    <lineage>
        <taxon>Bacteria</taxon>
        <taxon>Pseudomonadati</taxon>
        <taxon>Pseudomonadota</taxon>
        <taxon>Alphaproteobacteria</taxon>
        <taxon>Acetobacterales</taxon>
        <taxon>Acetobacteraceae</taxon>
        <taxon>Plastoroseomonas</taxon>
    </lineage>
</organism>
<comment type="catalytic activity">
    <reaction evidence="6">
        <text>orotidine 5'-phosphate + diphosphate = orotate + 5-phospho-alpha-D-ribose 1-diphosphate</text>
        <dbReference type="Rhea" id="RHEA:10380"/>
        <dbReference type="ChEBI" id="CHEBI:30839"/>
        <dbReference type="ChEBI" id="CHEBI:33019"/>
        <dbReference type="ChEBI" id="CHEBI:57538"/>
        <dbReference type="ChEBI" id="CHEBI:58017"/>
        <dbReference type="EC" id="2.4.2.10"/>
    </reaction>
</comment>
<dbReference type="InterPro" id="IPR029057">
    <property type="entry name" value="PRTase-like"/>
</dbReference>
<dbReference type="EC" id="2.4.2.10" evidence="2 6"/>
<accession>A0ABS5EUJ0</accession>
<evidence type="ECO:0000256" key="5">
    <source>
        <dbReference type="ARBA" id="ARBA00022975"/>
    </source>
</evidence>
<feature type="binding site" description="in other chain" evidence="6">
    <location>
        <begin position="132"/>
        <end position="140"/>
    </location>
    <ligand>
        <name>5-phospho-alpha-D-ribose 1-diphosphate</name>
        <dbReference type="ChEBI" id="CHEBI:58017"/>
        <note>ligand shared between dimeric partners</note>
    </ligand>
</feature>
<feature type="binding site" evidence="6">
    <location>
        <position position="106"/>
    </location>
    <ligand>
        <name>5-phospho-alpha-D-ribose 1-diphosphate</name>
        <dbReference type="ChEBI" id="CHEBI:58017"/>
        <note>ligand shared between dimeric partners</note>
    </ligand>
</feature>
<sequence length="233" mass="24693">MTGTDATADLGAAMAKLLLQAGAIQVSRDRPFVLAAGWASPVYVDCRRLIGAPRQRAAVTALVLTDLTRRFGAELPFDAIAGGETAGIPWATVIADRLGMKLLYVRKRPLGIGRNAQVEGAEAAGARVLLIDDLATDMASKLAFARGLRMAGAIVTDAWVLFHNQAFPGGEERLAQAGLALHALAGWPDVLRLDAQERLLDPADRAVIERFLADPAAWSAEHGGRRAPAKPMA</sequence>
<dbReference type="PANTHER" id="PTHR19278:SF9">
    <property type="entry name" value="URIDINE 5'-MONOPHOSPHATE SYNTHASE"/>
    <property type="match status" value="1"/>
</dbReference>
<keyword evidence="3 6" id="KW-0328">Glycosyltransferase</keyword>
<keyword evidence="8" id="KW-1185">Reference proteome</keyword>